<dbReference type="Proteomes" id="UP001189429">
    <property type="component" value="Unassembled WGS sequence"/>
</dbReference>
<feature type="region of interest" description="Disordered" evidence="1">
    <location>
        <begin position="359"/>
        <end position="412"/>
    </location>
</feature>
<evidence type="ECO:0008006" key="4">
    <source>
        <dbReference type="Google" id="ProtNLM"/>
    </source>
</evidence>
<accession>A0ABN9XHB8</accession>
<name>A0ABN9XHB8_9DINO</name>
<feature type="region of interest" description="Disordered" evidence="1">
    <location>
        <begin position="479"/>
        <end position="509"/>
    </location>
</feature>
<proteinExistence type="predicted"/>
<reference evidence="2" key="1">
    <citation type="submission" date="2023-10" db="EMBL/GenBank/DDBJ databases">
        <authorList>
            <person name="Chen Y."/>
            <person name="Shah S."/>
            <person name="Dougan E. K."/>
            <person name="Thang M."/>
            <person name="Chan C."/>
        </authorList>
    </citation>
    <scope>NUCLEOTIDE SEQUENCE [LARGE SCALE GENOMIC DNA]</scope>
</reference>
<evidence type="ECO:0000313" key="2">
    <source>
        <dbReference type="EMBL" id="CAK0899124.1"/>
    </source>
</evidence>
<feature type="compositionally biased region" description="Basic residues" evidence="1">
    <location>
        <begin position="368"/>
        <end position="378"/>
    </location>
</feature>
<dbReference type="EMBL" id="CAUYUJ010020551">
    <property type="protein sequence ID" value="CAK0899124.1"/>
    <property type="molecule type" value="Genomic_DNA"/>
</dbReference>
<organism evidence="2 3">
    <name type="scientific">Prorocentrum cordatum</name>
    <dbReference type="NCBI Taxonomy" id="2364126"/>
    <lineage>
        <taxon>Eukaryota</taxon>
        <taxon>Sar</taxon>
        <taxon>Alveolata</taxon>
        <taxon>Dinophyceae</taxon>
        <taxon>Prorocentrales</taxon>
        <taxon>Prorocentraceae</taxon>
        <taxon>Prorocentrum</taxon>
    </lineage>
</organism>
<keyword evidence="3" id="KW-1185">Reference proteome</keyword>
<feature type="compositionally biased region" description="Basic and acidic residues" evidence="1">
    <location>
        <begin position="379"/>
        <end position="399"/>
    </location>
</feature>
<protein>
    <recommendedName>
        <fullName evidence="4">RNA-directed RNA polymerase</fullName>
    </recommendedName>
</protein>
<gene>
    <name evidence="2" type="ORF">PCOR1329_LOCUS76711</name>
</gene>
<evidence type="ECO:0000256" key="1">
    <source>
        <dbReference type="SAM" id="MobiDB-lite"/>
    </source>
</evidence>
<comment type="caution">
    <text evidence="2">The sequence shown here is derived from an EMBL/GenBank/DDBJ whole genome shotgun (WGS) entry which is preliminary data.</text>
</comment>
<sequence>MALSPTVGRLRTMTSISEVVAFTSLSNDACVAVAVGTGGLGTNPRDIAILPPLAAQAGLAWRIARKLSYVAGGGDPDSFVDVDPLVEVSATAAAAPPAPPGGPMPSAWGPLATIAKKVKISAVADQADDAEIAGADAEDVGRWHQHYITVMGAPPMEEEEPSTDQLQVLHHRVYVAKAAPYVDHAMFGPRGRQTARANKFRTWIPTAGGYISRELPGPENFQQWQASWRVFVVAAIMLDFASQAALAQCEKNIEQLTRLWPSAWHLIVAADDECRADHLERTRGVLKRLRAQNEPAPADCSEQRPWPPCFRTVAVDAAFWDKQVRHPAAAWVAAGSRGVPLAPAEQVVQDHIPGGVAAITTPQEQPAGRKKRKGKRQRQAPEDRPPPKAPRQGDADHGGTKSKGSGKSKLHRTDGYGKEICYAWNNQRGACANVAAGQPRPAGRVHACQKCLSKEHSMGQTGAAIAGLLKDAGEKLRNGDAASVASRPPGAMPREPGSMVAQEVADRPASLRVEPTAAHLPRPSCPQSGAILRGPRLDSRAADEERGQPARADSVAPLVSEVHAMRRVGRFGNALVRDVPELQWKGAEDTKHGTFMAQSAKQQWDAESSRCIGGMRNPARAVAMVLGLRRVGQDIAEAFKHFYEAHAGASALAWEIGDKECKGPEQDLIVAWRAQLRNLPGARGRGRLAERGGHAPPLVDDIWDAWLARAGDPEDCLGRRAREGVLLGIEKRIEAKGAFPAMDDELRPYGAPPVEEASLSGFRNYASLYDRRDGAKEEVERYLEEGNGIEVDWSEAANAHPDGSISKMALIVREKPDGSIKKRIIVDPRRPGANGKSLCPERIVLPRVDEVVQDAAALAAAEPSAWQEAAARGEDMSTWGVEFLSADFSDAYMHLMVHPEERKHCYAKHYKEGKLLLWVFLCFGHKAAPLLRGRLAAACARVLQGLAPEGEFRSQPYLDDPLWLVMGTRATRERTIAHPPRAWLASLVA</sequence>
<evidence type="ECO:0000313" key="3">
    <source>
        <dbReference type="Proteomes" id="UP001189429"/>
    </source>
</evidence>